<evidence type="ECO:0000256" key="2">
    <source>
        <dbReference type="ARBA" id="ARBA00022475"/>
    </source>
</evidence>
<reference evidence="10 11" key="1">
    <citation type="submission" date="2023-11" db="EMBL/GenBank/DDBJ databases">
        <title>Arctic aerobic anoxygenic photoheterotroph Sediminicoccus rosea KRV36 adapts its photosynthesis to long days of polar summer.</title>
        <authorList>
            <person name="Tomasch J."/>
            <person name="Kopejtka K."/>
            <person name="Bily T."/>
            <person name="Gardiner A.T."/>
            <person name="Gardian Z."/>
            <person name="Shivaramu S."/>
            <person name="Koblizek M."/>
            <person name="Engelhardt F."/>
            <person name="Kaftan D."/>
        </authorList>
    </citation>
    <scope>NUCLEOTIDE SEQUENCE [LARGE SCALE GENOMIC DNA]</scope>
    <source>
        <strain evidence="10 11">R-30</strain>
    </source>
</reference>
<evidence type="ECO:0000313" key="10">
    <source>
        <dbReference type="EMBL" id="WPB86031.1"/>
    </source>
</evidence>
<evidence type="ECO:0000256" key="6">
    <source>
        <dbReference type="ARBA" id="ARBA00034125"/>
    </source>
</evidence>
<evidence type="ECO:0000256" key="5">
    <source>
        <dbReference type="ARBA" id="ARBA00023136"/>
    </source>
</evidence>
<keyword evidence="3 7" id="KW-0812">Transmembrane</keyword>
<name>A0ABZ0PLC5_9PROT</name>
<dbReference type="InterPro" id="IPR050539">
    <property type="entry name" value="ThrE_Dicarb/AminoAcid_Exp"/>
</dbReference>
<comment type="subcellular location">
    <subcellularLocation>
        <location evidence="1">Cell membrane</location>
        <topology evidence="1">Multi-pass membrane protein</topology>
    </subcellularLocation>
</comment>
<feature type="domain" description="Threonine/serine exporter-like N-terminal" evidence="8">
    <location>
        <begin position="14"/>
        <end position="248"/>
    </location>
</feature>
<feature type="transmembrane region" description="Helical" evidence="7">
    <location>
        <begin position="381"/>
        <end position="404"/>
    </location>
</feature>
<feature type="transmembrane region" description="Helical" evidence="7">
    <location>
        <begin position="339"/>
        <end position="361"/>
    </location>
</feature>
<dbReference type="Proteomes" id="UP001305521">
    <property type="component" value="Chromosome"/>
</dbReference>
<evidence type="ECO:0000256" key="3">
    <source>
        <dbReference type="ARBA" id="ARBA00022692"/>
    </source>
</evidence>
<feature type="transmembrane region" description="Helical" evidence="7">
    <location>
        <begin position="315"/>
        <end position="332"/>
    </location>
</feature>
<keyword evidence="4 7" id="KW-1133">Transmembrane helix</keyword>
<feature type="transmembrane region" description="Helical" evidence="7">
    <location>
        <begin position="114"/>
        <end position="131"/>
    </location>
</feature>
<feature type="transmembrane region" description="Helical" evidence="7">
    <location>
        <begin position="262"/>
        <end position="281"/>
    </location>
</feature>
<dbReference type="PANTHER" id="PTHR34390:SF2">
    <property type="entry name" value="SUCCINATE TRANSPORTER SUBUNIT YJJP-RELATED"/>
    <property type="match status" value="1"/>
</dbReference>
<feature type="transmembrane region" description="Helical" evidence="7">
    <location>
        <begin position="166"/>
        <end position="187"/>
    </location>
</feature>
<feature type="transmembrane region" description="Helical" evidence="7">
    <location>
        <begin position="193"/>
        <end position="213"/>
    </location>
</feature>
<evidence type="ECO:0000256" key="7">
    <source>
        <dbReference type="SAM" id="Phobius"/>
    </source>
</evidence>
<organism evidence="10 11">
    <name type="scientific">Sediminicoccus rosea</name>
    <dbReference type="NCBI Taxonomy" id="1225128"/>
    <lineage>
        <taxon>Bacteria</taxon>
        <taxon>Pseudomonadati</taxon>
        <taxon>Pseudomonadota</taxon>
        <taxon>Alphaproteobacteria</taxon>
        <taxon>Acetobacterales</taxon>
        <taxon>Roseomonadaceae</taxon>
        <taxon>Sediminicoccus</taxon>
    </lineage>
</organism>
<feature type="transmembrane region" description="Helical" evidence="7">
    <location>
        <begin position="137"/>
        <end position="154"/>
    </location>
</feature>
<comment type="similarity">
    <text evidence="6">Belongs to the ThrE exporter (TC 2.A.79) family.</text>
</comment>
<dbReference type="Pfam" id="PF12821">
    <property type="entry name" value="ThrE_2"/>
    <property type="match status" value="1"/>
</dbReference>
<keyword evidence="5 7" id="KW-0472">Membrane</keyword>
<feature type="domain" description="Threonine/Serine exporter ThrE" evidence="9">
    <location>
        <begin position="268"/>
        <end position="401"/>
    </location>
</feature>
<evidence type="ECO:0000259" key="8">
    <source>
        <dbReference type="Pfam" id="PF06738"/>
    </source>
</evidence>
<evidence type="ECO:0000256" key="4">
    <source>
        <dbReference type="ARBA" id="ARBA00022989"/>
    </source>
</evidence>
<sequence length="416" mass="41801">MAGAAPPIHDVAHLALRLGRLMLLNGADTAHVQDAVLGFTRRFGFQAHLLVHAEGLLLTVEDADGFRTKIGRQVAGFAVNMDALVAIERIRAGGAGLAEIERQLDAVEHAPRRYPAWLVVVGVGVTAAALARLFGGSWIVVAVSLLVGMVTQGLRLALAQRGVNPIAGAGLAAFGGGATGALTMLAFPDESPTLCLVAAGMILVPGVPLINGVRDTIGNHIGNGIARLLFGTVTVLAIAFGLFLAAAIAGDALPVGAHFPPLPLAQDLLFSALAGAGYALLFNVPPRLAWACCLCALAGHGARTALVGLGLDLPLASLAGAFLATLLARLVGQHAQAPAVTFAFPGVVAMIPGFYAFQAGIGGLAIMQAGAASPATLLGETAGLAVTAMLVTLGIGIGLSLALAAPLPSPAPRGAP</sequence>
<keyword evidence="11" id="KW-1185">Reference proteome</keyword>
<keyword evidence="2" id="KW-1003">Cell membrane</keyword>
<dbReference type="PANTHER" id="PTHR34390">
    <property type="entry name" value="UPF0442 PROTEIN YJJB-RELATED"/>
    <property type="match status" value="1"/>
</dbReference>
<gene>
    <name evidence="10" type="ORF">R9Z33_03980</name>
</gene>
<feature type="transmembrane region" description="Helical" evidence="7">
    <location>
        <begin position="225"/>
        <end position="250"/>
    </location>
</feature>
<evidence type="ECO:0000259" key="9">
    <source>
        <dbReference type="Pfam" id="PF12821"/>
    </source>
</evidence>
<protein>
    <submittedName>
        <fullName evidence="10">Threonine/serine exporter family protein</fullName>
    </submittedName>
</protein>
<dbReference type="InterPro" id="IPR010619">
    <property type="entry name" value="ThrE-like_N"/>
</dbReference>
<dbReference type="Pfam" id="PF06738">
    <property type="entry name" value="ThrE"/>
    <property type="match status" value="1"/>
</dbReference>
<accession>A0ABZ0PLC5</accession>
<dbReference type="InterPro" id="IPR024528">
    <property type="entry name" value="ThrE_2"/>
</dbReference>
<dbReference type="RefSeq" id="WP_318650008.1">
    <property type="nucleotide sequence ID" value="NZ_CP137852.1"/>
</dbReference>
<dbReference type="EMBL" id="CP137852">
    <property type="protein sequence ID" value="WPB86031.1"/>
    <property type="molecule type" value="Genomic_DNA"/>
</dbReference>
<evidence type="ECO:0000256" key="1">
    <source>
        <dbReference type="ARBA" id="ARBA00004651"/>
    </source>
</evidence>
<proteinExistence type="inferred from homology"/>
<evidence type="ECO:0000313" key="11">
    <source>
        <dbReference type="Proteomes" id="UP001305521"/>
    </source>
</evidence>